<feature type="domain" description="TonB-dependent receptor plug" evidence="7">
    <location>
        <begin position="101"/>
        <end position="211"/>
    </location>
</feature>
<organism evidence="8 9">
    <name type="scientific">Sphingomonas molluscorum</name>
    <dbReference type="NCBI Taxonomy" id="418184"/>
    <lineage>
        <taxon>Bacteria</taxon>
        <taxon>Pseudomonadati</taxon>
        <taxon>Pseudomonadota</taxon>
        <taxon>Alphaproteobacteria</taxon>
        <taxon>Sphingomonadales</taxon>
        <taxon>Sphingomonadaceae</taxon>
        <taxon>Sphingomonas</taxon>
    </lineage>
</organism>
<feature type="domain" description="TonB-dependent receptor-like beta-barrel" evidence="6">
    <location>
        <begin position="460"/>
        <end position="971"/>
    </location>
</feature>
<dbReference type="EMBL" id="JBBGZA010000003">
    <property type="protein sequence ID" value="MEJ5096622.1"/>
    <property type="molecule type" value="Genomic_DNA"/>
</dbReference>
<keyword evidence="4" id="KW-0798">TonB box</keyword>
<keyword evidence="2 4" id="KW-0472">Membrane</keyword>
<comment type="similarity">
    <text evidence="4">Belongs to the TonB-dependent receptor family.</text>
</comment>
<accession>A0ABU8QAS6</accession>
<dbReference type="InterPro" id="IPR000531">
    <property type="entry name" value="Beta-barrel_TonB"/>
</dbReference>
<dbReference type="Pfam" id="PF00593">
    <property type="entry name" value="TonB_dep_Rec_b-barrel"/>
    <property type="match status" value="1"/>
</dbReference>
<keyword evidence="3" id="KW-0998">Cell outer membrane</keyword>
<evidence type="ECO:0000313" key="9">
    <source>
        <dbReference type="Proteomes" id="UP001380365"/>
    </source>
</evidence>
<dbReference type="Gene3D" id="2.170.130.10">
    <property type="entry name" value="TonB-dependent receptor, plug domain"/>
    <property type="match status" value="1"/>
</dbReference>
<dbReference type="InterPro" id="IPR010104">
    <property type="entry name" value="TonB_rcpt_bac"/>
</dbReference>
<feature type="chain" id="PRO_5045687848" evidence="5">
    <location>
        <begin position="37"/>
        <end position="1005"/>
    </location>
</feature>
<evidence type="ECO:0000259" key="7">
    <source>
        <dbReference type="Pfam" id="PF07715"/>
    </source>
</evidence>
<reference evidence="8 9" key="1">
    <citation type="submission" date="2023-12" db="EMBL/GenBank/DDBJ databases">
        <title>Gut-associated functions are favored during microbiome assembly across C. elegans life.</title>
        <authorList>
            <person name="Zimmermann J."/>
        </authorList>
    </citation>
    <scope>NUCLEOTIDE SEQUENCE [LARGE SCALE GENOMIC DNA]</scope>
    <source>
        <strain evidence="8 9">JUb134</strain>
    </source>
</reference>
<name>A0ABU8QAS6_9SPHN</name>
<dbReference type="InterPro" id="IPR037066">
    <property type="entry name" value="Plug_dom_sf"/>
</dbReference>
<dbReference type="RefSeq" id="WP_239556298.1">
    <property type="nucleotide sequence ID" value="NZ_JBBGZA010000003.1"/>
</dbReference>
<evidence type="ECO:0000256" key="3">
    <source>
        <dbReference type="ARBA" id="ARBA00023237"/>
    </source>
</evidence>
<dbReference type="Gene3D" id="2.40.170.20">
    <property type="entry name" value="TonB-dependent receptor, beta-barrel domain"/>
    <property type="match status" value="1"/>
</dbReference>
<evidence type="ECO:0000313" key="8">
    <source>
        <dbReference type="EMBL" id="MEJ5096622.1"/>
    </source>
</evidence>
<evidence type="ECO:0000256" key="1">
    <source>
        <dbReference type="ARBA" id="ARBA00004442"/>
    </source>
</evidence>
<comment type="subcellular location">
    <subcellularLocation>
        <location evidence="1 4">Cell outer membrane</location>
    </subcellularLocation>
</comment>
<keyword evidence="8" id="KW-0675">Receptor</keyword>
<evidence type="ECO:0000256" key="5">
    <source>
        <dbReference type="SAM" id="SignalP"/>
    </source>
</evidence>
<dbReference type="CDD" id="cd01347">
    <property type="entry name" value="ligand_gated_channel"/>
    <property type="match status" value="1"/>
</dbReference>
<dbReference type="SUPFAM" id="SSF56935">
    <property type="entry name" value="Porins"/>
    <property type="match status" value="1"/>
</dbReference>
<comment type="caution">
    <text evidence="8">The sequence shown here is derived from an EMBL/GenBank/DDBJ whole genome shotgun (WGS) entry which is preliminary data.</text>
</comment>
<dbReference type="PANTHER" id="PTHR40980">
    <property type="entry name" value="PLUG DOMAIN-CONTAINING PROTEIN"/>
    <property type="match status" value="1"/>
</dbReference>
<proteinExistence type="inferred from homology"/>
<gene>
    <name evidence="8" type="ORF">WH159_19115</name>
</gene>
<evidence type="ECO:0000259" key="6">
    <source>
        <dbReference type="Pfam" id="PF00593"/>
    </source>
</evidence>
<dbReference type="InterPro" id="IPR036942">
    <property type="entry name" value="Beta-barrel_TonB_sf"/>
</dbReference>
<evidence type="ECO:0000256" key="2">
    <source>
        <dbReference type="ARBA" id="ARBA00023136"/>
    </source>
</evidence>
<dbReference type="Proteomes" id="UP001380365">
    <property type="component" value="Unassembled WGS sequence"/>
</dbReference>
<keyword evidence="9" id="KW-1185">Reference proteome</keyword>
<sequence length="1005" mass="107684">MTMSRRTCRGSLRLAGVSLGAMSAALLLPQAALAQAAEVPETVAPGTPAQQDPSPAQTAIVPVDQATPDPAAQVASPEADTGGDIVVTGFRQSLGAAIALKRNTVSSVDAIVAEDIAKFPDQNLAESLQRIPGISIQRDAGEGRAITVRGLGAQFTRVRVNGLETVATSTDGASSNRDRAFDFNVFASELFNSIVVHKTAEASLDEGSLGAVVDLNTGNPLAGKTGVTFVASGQASYNDLSENWGPRLAGLLSYKNDAGTFGVAISGAYQSTNNFELGNNTVRWAQGVFDSVDGTPCFSQPNRGGTYVGTPGGVCDQVALAFHPRIPRYGSVRHDRERLGLTGSVQWAPTDATKVSIDALYSRFKETREEKWGEVLLRSNERQMNVRDYTIDDNNNLISATIDDAWVRTEHYLRESQTEFYQIGGSWDQDVSDTFRFTLMGGYSKSNATIPVETTFVFDDRDAQGFSYDYTNMKRPVISFGTSVTDPANFQLSEIRDRPSKTVNDFRTVQLRTEWDVTEGLKIKSGAMYRRFSFDTQGFSRDAVVCPNAGGTDVVLGTITCTPNSNIGPTAVYGFPAGNLGELFNLGKAGQPGGTTTEFLIPNIDAAANYTGLYDRTANVLVGDTRSVSEEVTGGYVQFDMEGDLFGLRYAANAGMRYAHTAQKSTGLTSATAGGVTTNTPVTVERSYDDWLPAINVALFPHEDIVLRGAISKVITRPSLGSLTPGGSVDGFNYRVNFGNPQLDPFRATSFDLSAEYYFAPQSLFSVALFKKNIASFPVSGTRSGTFASTGLPLSVIPASSPAAQAPEGQLWQISGPVNGEGASLKGMEISLQASFTFLPGFLKNFGFLANATFVDSSASYSQGGPATEVIQPGVSPTGAPIPGGTLGALPNTTRDATLYGLSKRAYNGTLYYEDAKFSARASVSYRSPYIDGASATGNLFEGYDETVNVDASLRYKVTPSFELSLEGTNLTDEYRDRWVDIDAKRNYESNHFGRTFLIGGRFKM</sequence>
<feature type="signal peptide" evidence="5">
    <location>
        <begin position="1"/>
        <end position="36"/>
    </location>
</feature>
<evidence type="ECO:0000256" key="4">
    <source>
        <dbReference type="RuleBase" id="RU003357"/>
    </source>
</evidence>
<dbReference type="Pfam" id="PF07715">
    <property type="entry name" value="Plug"/>
    <property type="match status" value="1"/>
</dbReference>
<dbReference type="PANTHER" id="PTHR40980:SF3">
    <property type="entry name" value="TONB-DEPENDENT RECEPTOR-LIKE BETA-BARREL DOMAIN-CONTAINING PROTEIN"/>
    <property type="match status" value="1"/>
</dbReference>
<dbReference type="NCBIfam" id="TIGR01782">
    <property type="entry name" value="TonB-Xanth-Caul"/>
    <property type="match status" value="1"/>
</dbReference>
<dbReference type="InterPro" id="IPR012910">
    <property type="entry name" value="Plug_dom"/>
</dbReference>
<keyword evidence="5" id="KW-0732">Signal</keyword>
<protein>
    <submittedName>
        <fullName evidence="8">TonB-dependent receptor</fullName>
    </submittedName>
</protein>